<dbReference type="RefSeq" id="WP_106878331.1">
    <property type="nucleotide sequence ID" value="NZ_PYEP01000011.1"/>
</dbReference>
<keyword evidence="1" id="KW-0472">Membrane</keyword>
<comment type="caution">
    <text evidence="2">The sequence shown here is derived from an EMBL/GenBank/DDBJ whole genome shotgun (WGS) entry which is preliminary data.</text>
</comment>
<evidence type="ECO:0000313" key="3">
    <source>
        <dbReference type="Proteomes" id="UP000240212"/>
    </source>
</evidence>
<dbReference type="AlphaFoldDB" id="A0A2P8VEN0"/>
<name>A0A2P8VEN0_9ENTR</name>
<keyword evidence="1" id="KW-0812">Transmembrane</keyword>
<reference evidence="2 3" key="1">
    <citation type="submission" date="2018-03" db="EMBL/GenBank/DDBJ databases">
        <title>Draft genome sequence of the first documented clinical Siccibacter turicensis isolate in Austria.</title>
        <authorList>
            <person name="Lepuschitz S."/>
            <person name="Pekard-Amenitsch S."/>
            <person name="Haunold R."/>
            <person name="Schill S."/>
            <person name="Mach R."/>
            <person name="Allerberger F."/>
            <person name="Ruppitsch W."/>
            <person name="Forsythe S.J."/>
        </authorList>
    </citation>
    <scope>NUCLEOTIDE SEQUENCE [LARGE SCALE GENOMIC DNA]</scope>
    <source>
        <strain evidence="2 3">6100069499-17</strain>
    </source>
</reference>
<organism evidence="2 3">
    <name type="scientific">Siccibacter turicensis</name>
    <dbReference type="NCBI Taxonomy" id="357233"/>
    <lineage>
        <taxon>Bacteria</taxon>
        <taxon>Pseudomonadati</taxon>
        <taxon>Pseudomonadota</taxon>
        <taxon>Gammaproteobacteria</taxon>
        <taxon>Enterobacterales</taxon>
        <taxon>Enterobacteriaceae</taxon>
        <taxon>Siccibacter</taxon>
    </lineage>
</organism>
<evidence type="ECO:0000256" key="1">
    <source>
        <dbReference type="SAM" id="Phobius"/>
    </source>
</evidence>
<evidence type="ECO:0000313" key="2">
    <source>
        <dbReference type="EMBL" id="PSN05999.1"/>
    </source>
</evidence>
<accession>A0A2P8VEN0</accession>
<feature type="transmembrane region" description="Helical" evidence="1">
    <location>
        <begin position="87"/>
        <end position="110"/>
    </location>
</feature>
<keyword evidence="1" id="KW-1133">Transmembrane helix</keyword>
<keyword evidence="3" id="KW-1185">Reference proteome</keyword>
<dbReference type="Proteomes" id="UP000240212">
    <property type="component" value="Unassembled WGS sequence"/>
</dbReference>
<protein>
    <submittedName>
        <fullName evidence="2">DUF2946 domain-containing protein</fullName>
    </submittedName>
</protein>
<proteinExistence type="predicted"/>
<dbReference type="InterPro" id="IPR021333">
    <property type="entry name" value="DUF2946"/>
</dbReference>
<dbReference type="EMBL" id="PYEP01000011">
    <property type="protein sequence ID" value="PSN05999.1"/>
    <property type="molecule type" value="Genomic_DNA"/>
</dbReference>
<dbReference type="OrthoDB" id="6507184at2"/>
<dbReference type="STRING" id="1388748.GCA_000463155_03162"/>
<dbReference type="Pfam" id="PF11162">
    <property type="entry name" value="DUF2946"/>
    <property type="match status" value="1"/>
</dbReference>
<gene>
    <name evidence="2" type="ORF">C7G83_19195</name>
</gene>
<sequence>MTPRKSTLKAARLALFAMLLIVFAPLVSITLQLASHSPVQMMHHDMPGMMMPEQHVHHEGMNHHATQQPTLSQQHQDALMLMEHAGACGYCVLLTHMPGLLTLAVVMLGGSLRLQRIAPVAPPLSIWLFIPWLYPHTRAPPRPSAFSLC</sequence>